<dbReference type="CDD" id="cd14852">
    <property type="entry name" value="LD-carboxypeptidase"/>
    <property type="match status" value="1"/>
</dbReference>
<dbReference type="PANTHER" id="PTHR34385">
    <property type="entry name" value="D-ALANYL-D-ALANINE CARBOXYPEPTIDASE"/>
    <property type="match status" value="1"/>
</dbReference>
<feature type="chain" id="PRO_5017183751" evidence="1">
    <location>
        <begin position="22"/>
        <end position="236"/>
    </location>
</feature>
<gene>
    <name evidence="3" type="ORF">DFR49_4202</name>
</gene>
<dbReference type="EMBL" id="QXDC01000006">
    <property type="protein sequence ID" value="RIA35425.1"/>
    <property type="molecule type" value="Genomic_DNA"/>
</dbReference>
<dbReference type="InterPro" id="IPR052179">
    <property type="entry name" value="DD-CPase-like"/>
</dbReference>
<dbReference type="PANTHER" id="PTHR34385:SF1">
    <property type="entry name" value="PEPTIDOGLYCAN L-ALANYL-D-GLUTAMATE ENDOPEPTIDASE CWLK"/>
    <property type="match status" value="1"/>
</dbReference>
<evidence type="ECO:0000313" key="4">
    <source>
        <dbReference type="Proteomes" id="UP000266568"/>
    </source>
</evidence>
<dbReference type="Proteomes" id="UP000266568">
    <property type="component" value="Unassembled WGS sequence"/>
</dbReference>
<feature type="domain" description="D-alanyl-D-alanine carboxypeptidase-like core" evidence="2">
    <location>
        <begin position="58"/>
        <end position="191"/>
    </location>
</feature>
<dbReference type="OrthoDB" id="9792074at2"/>
<protein>
    <submittedName>
        <fullName evidence="3">D-alanyl-D-alanine carboxypeptidase</fullName>
    </submittedName>
</protein>
<keyword evidence="1" id="KW-0732">Signal</keyword>
<sequence length="236" mass="25329">MMLLHSALAALTLVAAAPASAGQAADARLYGHLPYPDADPAMLVAAPEGFDLRQPCLLRREVIPDLTALIAAAHAAGVAGTVQGVSCYRSAAHQRAVFCATDPDGNARCTEPAKRAMSVAPPGHSEHSTGYAIDFGTRPSPGCDDVEYCFDRTPLGQWLLKHATEYGFELSFPWRNPQGVTWEPWHWRWVGRSATEPGARAARLLFATARADFPAKPRLPNLVVRVVSQPPVPGSN</sequence>
<evidence type="ECO:0000259" key="2">
    <source>
        <dbReference type="Pfam" id="PF02557"/>
    </source>
</evidence>
<dbReference type="GO" id="GO:0006508">
    <property type="term" value="P:proteolysis"/>
    <property type="evidence" value="ECO:0007669"/>
    <property type="project" value="InterPro"/>
</dbReference>
<reference evidence="3 4" key="1">
    <citation type="submission" date="2018-08" db="EMBL/GenBank/DDBJ databases">
        <title>Genomic Encyclopedia of Type Strains, Phase IV (KMG-IV): sequencing the most valuable type-strain genomes for metagenomic binning, comparative biology and taxonomic classification.</title>
        <authorList>
            <person name="Goeker M."/>
        </authorList>
    </citation>
    <scope>NUCLEOTIDE SEQUENCE [LARGE SCALE GENOMIC DNA]</scope>
    <source>
        <strain evidence="3 4">DSM 25527</strain>
    </source>
</reference>
<dbReference type="InterPro" id="IPR058193">
    <property type="entry name" value="VanY/YodJ_core_dom"/>
</dbReference>
<evidence type="ECO:0000313" key="3">
    <source>
        <dbReference type="EMBL" id="RIA35425.1"/>
    </source>
</evidence>
<feature type="signal peptide" evidence="1">
    <location>
        <begin position="1"/>
        <end position="21"/>
    </location>
</feature>
<keyword evidence="3" id="KW-0645">Protease</keyword>
<name>A0A397NL53_9SPHN</name>
<keyword evidence="4" id="KW-1185">Reference proteome</keyword>
<keyword evidence="3" id="KW-0378">Hydrolase</keyword>
<dbReference type="InterPro" id="IPR003709">
    <property type="entry name" value="VanY-like_core_dom"/>
</dbReference>
<dbReference type="AlphaFoldDB" id="A0A397NL53"/>
<dbReference type="GO" id="GO:0004180">
    <property type="term" value="F:carboxypeptidase activity"/>
    <property type="evidence" value="ECO:0007669"/>
    <property type="project" value="UniProtKB-KW"/>
</dbReference>
<proteinExistence type="predicted"/>
<comment type="caution">
    <text evidence="3">The sequence shown here is derived from an EMBL/GenBank/DDBJ whole genome shotgun (WGS) entry which is preliminary data.</text>
</comment>
<keyword evidence="3" id="KW-0121">Carboxypeptidase</keyword>
<evidence type="ECO:0000256" key="1">
    <source>
        <dbReference type="SAM" id="SignalP"/>
    </source>
</evidence>
<accession>A0A397NL53</accession>
<organism evidence="3 4">
    <name type="scientific">Hephaestia caeni</name>
    <dbReference type="NCBI Taxonomy" id="645617"/>
    <lineage>
        <taxon>Bacteria</taxon>
        <taxon>Pseudomonadati</taxon>
        <taxon>Pseudomonadota</taxon>
        <taxon>Alphaproteobacteria</taxon>
        <taxon>Sphingomonadales</taxon>
        <taxon>Sphingomonadaceae</taxon>
        <taxon>Hephaestia</taxon>
    </lineage>
</organism>
<dbReference type="SUPFAM" id="SSF55166">
    <property type="entry name" value="Hedgehog/DD-peptidase"/>
    <property type="match status" value="1"/>
</dbReference>
<dbReference type="InterPro" id="IPR009045">
    <property type="entry name" value="Zn_M74/Hedgehog-like"/>
</dbReference>
<dbReference type="Gene3D" id="3.30.1380.10">
    <property type="match status" value="1"/>
</dbReference>
<dbReference type="Pfam" id="PF02557">
    <property type="entry name" value="VanY"/>
    <property type="match status" value="1"/>
</dbReference>